<sequence length="82" mass="8798">MGLGDPSRKGIDTNLLQETKLAAPEVSIARGGNGPNGLAQPSSKKLRPGPQNVANTTGPARPFSFPYFFIFFAMFWFNSIGP</sequence>
<keyword evidence="4" id="KW-1185">Reference proteome</keyword>
<feature type="region of interest" description="Disordered" evidence="1">
    <location>
        <begin position="24"/>
        <end position="57"/>
    </location>
</feature>
<feature type="transmembrane region" description="Helical" evidence="2">
    <location>
        <begin position="63"/>
        <end position="81"/>
    </location>
</feature>
<reference evidence="4" key="1">
    <citation type="journal article" date="2013" name="Science">
        <title>The Amborella genome and the evolution of flowering plants.</title>
        <authorList>
            <consortium name="Amborella Genome Project"/>
        </authorList>
    </citation>
    <scope>NUCLEOTIDE SEQUENCE [LARGE SCALE GENOMIC DNA]</scope>
</reference>
<evidence type="ECO:0000313" key="4">
    <source>
        <dbReference type="Proteomes" id="UP000017836"/>
    </source>
</evidence>
<organism evidence="3 4">
    <name type="scientific">Amborella trichopoda</name>
    <dbReference type="NCBI Taxonomy" id="13333"/>
    <lineage>
        <taxon>Eukaryota</taxon>
        <taxon>Viridiplantae</taxon>
        <taxon>Streptophyta</taxon>
        <taxon>Embryophyta</taxon>
        <taxon>Tracheophyta</taxon>
        <taxon>Spermatophyta</taxon>
        <taxon>Magnoliopsida</taxon>
        <taxon>Amborellales</taxon>
        <taxon>Amborellaceae</taxon>
        <taxon>Amborella</taxon>
    </lineage>
</organism>
<name>W1NVL3_AMBTC</name>
<keyword evidence="2" id="KW-0812">Transmembrane</keyword>
<protein>
    <submittedName>
        <fullName evidence="3">Uncharacterized protein</fullName>
    </submittedName>
</protein>
<evidence type="ECO:0000256" key="2">
    <source>
        <dbReference type="SAM" id="Phobius"/>
    </source>
</evidence>
<dbReference type="Gramene" id="ERM98699">
    <property type="protein sequence ID" value="ERM98699"/>
    <property type="gene ID" value="AMTR_s00109p00139170"/>
</dbReference>
<gene>
    <name evidence="3" type="ORF">AMTR_s00109p00139170</name>
</gene>
<dbReference type="AlphaFoldDB" id="W1NVL3"/>
<dbReference type="HOGENOM" id="CLU_2561364_0_0_1"/>
<keyword evidence="2" id="KW-0472">Membrane</keyword>
<keyword evidence="2" id="KW-1133">Transmembrane helix</keyword>
<evidence type="ECO:0000313" key="3">
    <source>
        <dbReference type="EMBL" id="ERM98699.1"/>
    </source>
</evidence>
<dbReference type="EMBL" id="KI395307">
    <property type="protein sequence ID" value="ERM98699.1"/>
    <property type="molecule type" value="Genomic_DNA"/>
</dbReference>
<dbReference type="Proteomes" id="UP000017836">
    <property type="component" value="Unassembled WGS sequence"/>
</dbReference>
<evidence type="ECO:0000256" key="1">
    <source>
        <dbReference type="SAM" id="MobiDB-lite"/>
    </source>
</evidence>
<accession>W1NVL3</accession>
<proteinExistence type="predicted"/>